<gene>
    <name evidence="9" type="primary">araQ_12</name>
    <name evidence="9" type="ORF">RS82_02906</name>
</gene>
<keyword evidence="4 7" id="KW-0812">Transmembrane</keyword>
<feature type="domain" description="ABC transmembrane type-1" evidence="8">
    <location>
        <begin position="108"/>
        <end position="313"/>
    </location>
</feature>
<evidence type="ECO:0000256" key="6">
    <source>
        <dbReference type="ARBA" id="ARBA00023136"/>
    </source>
</evidence>
<dbReference type="PANTHER" id="PTHR43744:SF4">
    <property type="entry name" value="OSMOPROTECTIVE COMPOUNDS UPTAKE PERMEASE PROTEIN GGTD"/>
    <property type="match status" value="1"/>
</dbReference>
<dbReference type="PANTHER" id="PTHR43744">
    <property type="entry name" value="ABC TRANSPORTER PERMEASE PROTEIN MG189-RELATED-RELATED"/>
    <property type="match status" value="1"/>
</dbReference>
<feature type="transmembrane region" description="Helical" evidence="7">
    <location>
        <begin position="232"/>
        <end position="257"/>
    </location>
</feature>
<evidence type="ECO:0000313" key="10">
    <source>
        <dbReference type="Proteomes" id="UP000034098"/>
    </source>
</evidence>
<protein>
    <submittedName>
        <fullName evidence="9">L-arabinose transport system permease protein AraQ</fullName>
    </submittedName>
</protein>
<organism evidence="9 10">
    <name type="scientific">Microbacterium trichothecenolyticum</name>
    <name type="common">Aureobacterium trichothecenolyticum</name>
    <dbReference type="NCBI Taxonomy" id="69370"/>
    <lineage>
        <taxon>Bacteria</taxon>
        <taxon>Bacillati</taxon>
        <taxon>Actinomycetota</taxon>
        <taxon>Actinomycetes</taxon>
        <taxon>Micrococcales</taxon>
        <taxon>Microbacteriaceae</taxon>
        <taxon>Microbacterium</taxon>
    </lineage>
</organism>
<keyword evidence="5 7" id="KW-1133">Transmembrane helix</keyword>
<keyword evidence="10" id="KW-1185">Reference proteome</keyword>
<reference evidence="9 10" key="1">
    <citation type="submission" date="2015-02" db="EMBL/GenBank/DDBJ databases">
        <title>Draft genome sequences of ten Microbacterium spp. with emphasis on heavy metal contaminated environments.</title>
        <authorList>
            <person name="Corretto E."/>
        </authorList>
    </citation>
    <scope>NUCLEOTIDE SEQUENCE [LARGE SCALE GENOMIC DNA]</scope>
    <source>
        <strain evidence="9 10">DSM 8608</strain>
    </source>
</reference>
<evidence type="ECO:0000256" key="1">
    <source>
        <dbReference type="ARBA" id="ARBA00004651"/>
    </source>
</evidence>
<dbReference type="GO" id="GO:0005886">
    <property type="term" value="C:plasma membrane"/>
    <property type="evidence" value="ECO:0007669"/>
    <property type="project" value="UniProtKB-SubCell"/>
</dbReference>
<feature type="transmembrane region" description="Helical" evidence="7">
    <location>
        <begin position="107"/>
        <end position="136"/>
    </location>
</feature>
<evidence type="ECO:0000313" key="9">
    <source>
        <dbReference type="EMBL" id="KJL41676.1"/>
    </source>
</evidence>
<dbReference type="AlphaFoldDB" id="A0A0M2H5R1"/>
<feature type="transmembrane region" description="Helical" evidence="7">
    <location>
        <begin position="43"/>
        <end position="64"/>
    </location>
</feature>
<dbReference type="InterPro" id="IPR000515">
    <property type="entry name" value="MetI-like"/>
</dbReference>
<evidence type="ECO:0000256" key="5">
    <source>
        <dbReference type="ARBA" id="ARBA00022989"/>
    </source>
</evidence>
<evidence type="ECO:0000256" key="4">
    <source>
        <dbReference type="ARBA" id="ARBA00022692"/>
    </source>
</evidence>
<proteinExistence type="inferred from homology"/>
<name>A0A0M2H5R1_MICTR</name>
<dbReference type="CDD" id="cd06261">
    <property type="entry name" value="TM_PBP2"/>
    <property type="match status" value="1"/>
</dbReference>
<comment type="caution">
    <text evidence="9">The sequence shown here is derived from an EMBL/GenBank/DDBJ whole genome shotgun (WGS) entry which is preliminary data.</text>
</comment>
<keyword evidence="6 7" id="KW-0472">Membrane</keyword>
<dbReference type="Gene3D" id="1.10.3720.10">
    <property type="entry name" value="MetI-like"/>
    <property type="match status" value="1"/>
</dbReference>
<evidence type="ECO:0000256" key="3">
    <source>
        <dbReference type="ARBA" id="ARBA00022475"/>
    </source>
</evidence>
<dbReference type="PATRIC" id="fig|69370.6.peg.2953"/>
<dbReference type="EMBL" id="JYJA01000037">
    <property type="protein sequence ID" value="KJL41676.1"/>
    <property type="molecule type" value="Genomic_DNA"/>
</dbReference>
<dbReference type="SUPFAM" id="SSF161098">
    <property type="entry name" value="MetI-like"/>
    <property type="match status" value="1"/>
</dbReference>
<evidence type="ECO:0000259" key="8">
    <source>
        <dbReference type="PROSITE" id="PS50928"/>
    </source>
</evidence>
<feature type="transmembrane region" description="Helical" evidence="7">
    <location>
        <begin position="188"/>
        <end position="211"/>
    </location>
</feature>
<evidence type="ECO:0000256" key="2">
    <source>
        <dbReference type="ARBA" id="ARBA00022448"/>
    </source>
</evidence>
<accession>A0A0M2H5R1</accession>
<feature type="transmembrane region" description="Helical" evidence="7">
    <location>
        <begin position="294"/>
        <end position="313"/>
    </location>
</feature>
<dbReference type="GO" id="GO:0055085">
    <property type="term" value="P:transmembrane transport"/>
    <property type="evidence" value="ECO:0007669"/>
    <property type="project" value="InterPro"/>
</dbReference>
<dbReference type="Proteomes" id="UP000034098">
    <property type="component" value="Unassembled WGS sequence"/>
</dbReference>
<dbReference type="OrthoDB" id="9794684at2"/>
<comment type="subcellular location">
    <subcellularLocation>
        <location evidence="1 7">Cell membrane</location>
        <topology evidence="1 7">Multi-pass membrane protein</topology>
    </subcellularLocation>
</comment>
<dbReference type="InterPro" id="IPR035906">
    <property type="entry name" value="MetI-like_sf"/>
</dbReference>
<comment type="similarity">
    <text evidence="7">Belongs to the binding-protein-dependent transport system permease family.</text>
</comment>
<dbReference type="RefSeq" id="WP_084695659.1">
    <property type="nucleotide sequence ID" value="NZ_JYJA01000037.1"/>
</dbReference>
<sequence length="328" mass="35371">MSTAVKIRLTDTPASDLSTRTIVAPTSQPSAAAKIRGVLTSRAGSVVAILIAVLWTIPTFGLFVESFRSREAQMTEGWWTFSGLTLENYQQLTVGVDGDTSSSLIPFIVNSLVIVVPATIVPVIVAAMTAYALVWMDFKGKDVLFLAIVALQIVPLQMAIVPVLRFIVDGFSIGDFTIIPPTGLAGTIGAVWLAHMCFAIPLAVFLMHNFMSEIPRELLESGMIDGAGHGRIFLKIMLPLIMPAIAAFAIFQFVWVWNDLFVGLIMSGGNEDITPITVKVQNLLGLQSSVGEELIPAAAFLAMIIPFIVFISLQRYFVKGLLVGSVKG</sequence>
<feature type="transmembrane region" description="Helical" evidence="7">
    <location>
        <begin position="143"/>
        <end position="168"/>
    </location>
</feature>
<keyword evidence="3" id="KW-1003">Cell membrane</keyword>
<dbReference type="PROSITE" id="PS50928">
    <property type="entry name" value="ABC_TM1"/>
    <property type="match status" value="1"/>
</dbReference>
<dbReference type="Pfam" id="PF00528">
    <property type="entry name" value="BPD_transp_1"/>
    <property type="match status" value="1"/>
</dbReference>
<evidence type="ECO:0000256" key="7">
    <source>
        <dbReference type="RuleBase" id="RU363032"/>
    </source>
</evidence>
<keyword evidence="2 7" id="KW-0813">Transport</keyword>